<dbReference type="InterPro" id="IPR001944">
    <property type="entry name" value="Glycoside_Hdrlase_35"/>
</dbReference>
<evidence type="ECO:0000313" key="12">
    <source>
        <dbReference type="Proteomes" id="UP000053237"/>
    </source>
</evidence>
<organism evidence="11 12">
    <name type="scientific">Albugo candida</name>
    <dbReference type="NCBI Taxonomy" id="65357"/>
    <lineage>
        <taxon>Eukaryota</taxon>
        <taxon>Sar</taxon>
        <taxon>Stramenopiles</taxon>
        <taxon>Oomycota</taxon>
        <taxon>Peronosporomycetes</taxon>
        <taxon>Albuginales</taxon>
        <taxon>Albuginaceae</taxon>
        <taxon>Albugo</taxon>
    </lineage>
</organism>
<name>A0A024GET5_9STRA</name>
<dbReference type="SUPFAM" id="SSF49785">
    <property type="entry name" value="Galactose-binding domain-like"/>
    <property type="match status" value="1"/>
</dbReference>
<reference evidence="11 12" key="1">
    <citation type="submission" date="2012-05" db="EMBL/GenBank/DDBJ databases">
        <title>Recombination and specialization in a pathogen metapopulation.</title>
        <authorList>
            <person name="Gardiner A."/>
            <person name="Kemen E."/>
            <person name="Schultz-Larsen T."/>
            <person name="MacLean D."/>
            <person name="Van Oosterhout C."/>
            <person name="Jones J.D.G."/>
        </authorList>
    </citation>
    <scope>NUCLEOTIDE SEQUENCE [LARGE SCALE GENOMIC DNA]</scope>
    <source>
        <strain evidence="11 12">Ac Nc2</strain>
    </source>
</reference>
<dbReference type="Pfam" id="PF01301">
    <property type="entry name" value="Glyco_hydro_35"/>
    <property type="match status" value="1"/>
</dbReference>
<dbReference type="STRING" id="65357.A0A024GET5"/>
<evidence type="ECO:0000256" key="5">
    <source>
        <dbReference type="ARBA" id="ARBA00022801"/>
    </source>
</evidence>
<dbReference type="InterPro" id="IPR008979">
    <property type="entry name" value="Galactose-bd-like_sf"/>
</dbReference>
<evidence type="ECO:0000256" key="7">
    <source>
        <dbReference type="RuleBase" id="RU000675"/>
    </source>
</evidence>
<gene>
    <name evidence="11" type="ORF">BN9_056660</name>
</gene>
<accession>A0A024GET5</accession>
<dbReference type="InterPro" id="IPR031330">
    <property type="entry name" value="Gly_Hdrlase_35_cat"/>
</dbReference>
<evidence type="ECO:0000256" key="1">
    <source>
        <dbReference type="ARBA" id="ARBA00001412"/>
    </source>
</evidence>
<dbReference type="AlphaFoldDB" id="A0A024GET5"/>
<evidence type="ECO:0000256" key="4">
    <source>
        <dbReference type="ARBA" id="ARBA00022729"/>
    </source>
</evidence>
<evidence type="ECO:0000256" key="6">
    <source>
        <dbReference type="ARBA" id="ARBA00023295"/>
    </source>
</evidence>
<keyword evidence="6 7" id="KW-0326">Glycosidase</keyword>
<protein>
    <recommendedName>
        <fullName evidence="3 7">Beta-galactosidase</fullName>
        <ecNumber evidence="3 7">3.2.1.23</ecNumber>
    </recommendedName>
</protein>
<evidence type="ECO:0000256" key="3">
    <source>
        <dbReference type="ARBA" id="ARBA00012756"/>
    </source>
</evidence>
<feature type="domain" description="Glycoside hydrolase 35 catalytic" evidence="9">
    <location>
        <begin position="109"/>
        <end position="429"/>
    </location>
</feature>
<keyword evidence="5 7" id="KW-0378">Hydrolase</keyword>
<dbReference type="InterPro" id="IPR017853">
    <property type="entry name" value="GH"/>
</dbReference>
<dbReference type="PANTHER" id="PTHR23421">
    <property type="entry name" value="BETA-GALACTOSIDASE RELATED"/>
    <property type="match status" value="1"/>
</dbReference>
<evidence type="ECO:0000259" key="9">
    <source>
        <dbReference type="Pfam" id="PF01301"/>
    </source>
</evidence>
<dbReference type="InParanoid" id="A0A024GET5"/>
<dbReference type="Gene3D" id="3.20.20.80">
    <property type="entry name" value="Glycosidases"/>
    <property type="match status" value="1"/>
</dbReference>
<dbReference type="SUPFAM" id="SSF51445">
    <property type="entry name" value="(Trans)glycosidases"/>
    <property type="match status" value="1"/>
</dbReference>
<comment type="caution">
    <text evidence="11">The sequence shown here is derived from an EMBL/GenBank/DDBJ whole genome shotgun (WGS) entry which is preliminary data.</text>
</comment>
<comment type="catalytic activity">
    <reaction evidence="1 7">
        <text>Hydrolysis of terminal non-reducing beta-D-galactose residues in beta-D-galactosides.</text>
        <dbReference type="EC" id="3.2.1.23"/>
    </reaction>
</comment>
<dbReference type="PRINTS" id="PR00742">
    <property type="entry name" value="GLHYDRLASE35"/>
</dbReference>
<evidence type="ECO:0000313" key="11">
    <source>
        <dbReference type="EMBL" id="CCI44842.1"/>
    </source>
</evidence>
<dbReference type="Gene3D" id="2.60.120.260">
    <property type="entry name" value="Galactose-binding domain-like"/>
    <property type="match status" value="1"/>
</dbReference>
<evidence type="ECO:0000256" key="2">
    <source>
        <dbReference type="ARBA" id="ARBA00009809"/>
    </source>
</evidence>
<dbReference type="GO" id="GO:0004565">
    <property type="term" value="F:beta-galactosidase activity"/>
    <property type="evidence" value="ECO:0007669"/>
    <property type="project" value="UniProtKB-EC"/>
</dbReference>
<dbReference type="Pfam" id="PF21467">
    <property type="entry name" value="BetaGal_gal-bd"/>
    <property type="match status" value="1"/>
</dbReference>
<dbReference type="EMBL" id="CAIX01000080">
    <property type="protein sequence ID" value="CCI44842.1"/>
    <property type="molecule type" value="Genomic_DNA"/>
</dbReference>
<keyword evidence="12" id="KW-1185">Reference proteome</keyword>
<evidence type="ECO:0000259" key="10">
    <source>
        <dbReference type="Pfam" id="PF21467"/>
    </source>
</evidence>
<dbReference type="GO" id="GO:0005975">
    <property type="term" value="P:carbohydrate metabolic process"/>
    <property type="evidence" value="ECO:0007669"/>
    <property type="project" value="InterPro"/>
</dbReference>
<dbReference type="OrthoDB" id="1657402at2759"/>
<dbReference type="Proteomes" id="UP000053237">
    <property type="component" value="Unassembled WGS sequence"/>
</dbReference>
<sequence length="831" mass="95503">MTPDKSDIEGDDLTLLHEVHENSRNSFNVSNSDKIGRSKCYNRANSACFWIIMLSATFIVFRNPSLRNNNPLLLYEPVEAPHYQYITYDALRTESKLNGYAVKYTKRGFVIDGKASILLGGSIHYARSTPESWDRILAKAKEDGLNMVQLCTSSVYCVVWFYLMLSSDVFWNFHEPKRGSFYFAERGNLTHFLERIAAHGLFIHLRFGPYVCAEWDRGGLPLWLDRIPRMKVRSNNELWKQEMDRILSIMVNLVRPYFASNGGPIIMAQIENEYTGHDTDYVAWISQLARRLAIGIPWTMCNGAAAVNTIPSCNDNDCFQFAENQSKSHPSQPLIWTENEAWYEKWATNSFAQDEQNDQRSPENVAYVVARWFAAGGAMHNYYMYHGGNNFGRTASAGVTTMYADGAILHHDGLDNEPKRSHLRKLHQTLIRCNKALLSTKRQIGHAIPLGPRGTNEYTQRAFVYGNISFLENTQENDRACLRYQQMEYCLPPRSIVILDYNTVLYNTSNVPETLRSKSTRRYSPLVRFRKSDWKIWSEWDVNPQNVRDRIVNDTPLEQLLVTQDTTDYLMYQKKVRWDTVGSKKNGTKSSFIKFTACDANSFLIFLDGRFIVEQHLAYPGNDCSNVFRFDLGPLINYGTNSTLSILSVSLGIHSLGENHRKGIVSDVQIDGKGPVFGAHEQWVMLSGLIGEQLKIHESVWSSSVPWRKVNKHFDRKRTLKWYMTTFILKQLNLDNETSVLMDCEGMNRGRIYLNGHDLGRYWLIRDADGAYVQRYYSIPVAWLHVANKPNYLVIFEELTNDAIESVRIVTSTMRQNNAKTFDFDDATSVI</sequence>
<dbReference type="FunFam" id="3.20.20.80:FF:000006">
    <property type="entry name" value="Beta-galactosidase"/>
    <property type="match status" value="1"/>
</dbReference>
<evidence type="ECO:0000256" key="8">
    <source>
        <dbReference type="RuleBase" id="RU003679"/>
    </source>
</evidence>
<dbReference type="EC" id="3.2.1.23" evidence="3 7"/>
<dbReference type="InterPro" id="IPR048913">
    <property type="entry name" value="BetaGal_gal-bd"/>
</dbReference>
<feature type="domain" description="Beta-galactosidase galactose-binding" evidence="10">
    <location>
        <begin position="721"/>
        <end position="786"/>
    </location>
</feature>
<dbReference type="InterPro" id="IPR019801">
    <property type="entry name" value="Glyco_hydro_35_CS"/>
</dbReference>
<dbReference type="PROSITE" id="PS01182">
    <property type="entry name" value="GLYCOSYL_HYDROL_F35"/>
    <property type="match status" value="1"/>
</dbReference>
<keyword evidence="4" id="KW-0732">Signal</keyword>
<comment type="similarity">
    <text evidence="2 8">Belongs to the glycosyl hydrolase 35 family.</text>
</comment>
<proteinExistence type="inferred from homology"/>